<reference evidence="2 3" key="1">
    <citation type="journal article" date="2012" name="BMC Genomics">
        <title>Comparative genomic analysis of human infective Trypanosoma cruzi lineages with the bat-restricted subspecies T. cruzi marinkellei.</title>
        <authorList>
            <person name="Franzen O."/>
            <person name="Talavera-Lopez C."/>
            <person name="Ochaya S."/>
            <person name="Butler C.E."/>
            <person name="Messenger L.A."/>
            <person name="Lewis M.D."/>
            <person name="Llewellyn M.S."/>
            <person name="Marinkelle C.J."/>
            <person name="Tyler K.M."/>
            <person name="Miles M.A."/>
            <person name="Andersson B."/>
        </authorList>
    </citation>
    <scope>NUCLEOTIDE SEQUENCE [LARGE SCALE GENOMIC DNA]</scope>
    <source>
        <strain evidence="2 3">B7</strain>
    </source>
</reference>
<organism evidence="2 3">
    <name type="scientific">Trypanosoma cruzi marinkellei</name>
    <dbReference type="NCBI Taxonomy" id="85056"/>
    <lineage>
        <taxon>Eukaryota</taxon>
        <taxon>Discoba</taxon>
        <taxon>Euglenozoa</taxon>
        <taxon>Kinetoplastea</taxon>
        <taxon>Metakinetoplastina</taxon>
        <taxon>Trypanosomatida</taxon>
        <taxon>Trypanosomatidae</taxon>
        <taxon>Trypanosoma</taxon>
        <taxon>Schizotrypanum</taxon>
    </lineage>
</organism>
<comment type="caution">
    <text evidence="2">The sequence shown here is derived from an EMBL/GenBank/DDBJ whole genome shotgun (WGS) entry which is preliminary data.</text>
</comment>
<protein>
    <submittedName>
        <fullName evidence="2">Uncharacterized protein</fullName>
    </submittedName>
</protein>
<dbReference type="SUPFAM" id="SSF48452">
    <property type="entry name" value="TPR-like"/>
    <property type="match status" value="1"/>
</dbReference>
<dbReference type="AlphaFoldDB" id="K2PED9"/>
<dbReference type="OrthoDB" id="271828at2759"/>
<keyword evidence="3" id="KW-1185">Reference proteome</keyword>
<keyword evidence="1" id="KW-0732">Signal</keyword>
<dbReference type="EMBL" id="AHKC01001374">
    <property type="protein sequence ID" value="EKF39337.1"/>
    <property type="molecule type" value="Genomic_DNA"/>
</dbReference>
<sequence length="352" mass="39105">MFFCTFFFFLPGRLLFGKDGPSGESNNETATGQGKQREKTMYFRRVIHPRRHLLFSVAVFSRMRCVSSGLASAKPPSPVNVDSFTLNEEVVKKDMEALQRWNELSEMIEKSRAEKQNESILAAVEKGLAMLAEMGAVNAPIQCETLLLLEASQAHYNLRQFEAALKSAQKAKNMLLETPSAVRDAALLAEVNQLMAYVLLESGKTEEANNVFTEILRWIDVDSKAAMPMQAVAAVNMRRSVVTGIGFCYQKRAEKETATGGDGKELYGKALDLLIEALNAHIDENDYELVKKTLSGVLKCFEGVNDISQAISTGEKYVLWCRRHSDEAGVAQGTAWLKELQEKHRKGGDTVP</sequence>
<accession>K2PED9</accession>
<dbReference type="InterPro" id="IPR011990">
    <property type="entry name" value="TPR-like_helical_dom_sf"/>
</dbReference>
<dbReference type="Gene3D" id="1.25.40.10">
    <property type="entry name" value="Tetratricopeptide repeat domain"/>
    <property type="match status" value="1"/>
</dbReference>
<dbReference type="Proteomes" id="UP000007350">
    <property type="component" value="Unassembled WGS sequence"/>
</dbReference>
<evidence type="ECO:0000256" key="1">
    <source>
        <dbReference type="SAM" id="SignalP"/>
    </source>
</evidence>
<proteinExistence type="predicted"/>
<name>K2PED9_TRYCR</name>
<evidence type="ECO:0000313" key="3">
    <source>
        <dbReference type="Proteomes" id="UP000007350"/>
    </source>
</evidence>
<feature type="chain" id="PRO_5003866247" evidence="1">
    <location>
        <begin position="18"/>
        <end position="352"/>
    </location>
</feature>
<evidence type="ECO:0000313" key="2">
    <source>
        <dbReference type="EMBL" id="EKF39337.1"/>
    </source>
</evidence>
<feature type="signal peptide" evidence="1">
    <location>
        <begin position="1"/>
        <end position="17"/>
    </location>
</feature>
<gene>
    <name evidence="2" type="ORF">MOQ_000442</name>
</gene>